<dbReference type="InterPro" id="IPR046592">
    <property type="entry name" value="DUF6650"/>
</dbReference>
<proteinExistence type="predicted"/>
<keyword evidence="2" id="KW-1185">Reference proteome</keyword>
<sequence>MAKRLSGVSFPWGGIQWETVDGDKDVARRVINFLEDRRLLFGDRHMEDSMHCIRSAIEIRQMLTREMNASKPGETLEHSLRAMRAACRKFVDAAGPDAENFTRRLLPQEAGNFGLALGDLRTSIGVQIALIAEQFGLSVDEYLATILPPSDDDDASWVPGFPVRYDYE</sequence>
<dbReference type="AlphaFoldDB" id="A0A3D9ZFD2"/>
<evidence type="ECO:0000313" key="1">
    <source>
        <dbReference type="EMBL" id="REF95224.1"/>
    </source>
</evidence>
<reference evidence="1 2" key="1">
    <citation type="submission" date="2018-08" db="EMBL/GenBank/DDBJ databases">
        <title>Sequencing the genomes of 1000 actinobacteria strains.</title>
        <authorList>
            <person name="Klenk H.-P."/>
        </authorList>
    </citation>
    <scope>NUCLEOTIDE SEQUENCE [LARGE SCALE GENOMIC DNA]</scope>
    <source>
        <strain evidence="1 2">DSM 44099</strain>
    </source>
</reference>
<organism evidence="1 2">
    <name type="scientific">Asanoa ferruginea</name>
    <dbReference type="NCBI Taxonomy" id="53367"/>
    <lineage>
        <taxon>Bacteria</taxon>
        <taxon>Bacillati</taxon>
        <taxon>Actinomycetota</taxon>
        <taxon>Actinomycetes</taxon>
        <taxon>Micromonosporales</taxon>
        <taxon>Micromonosporaceae</taxon>
        <taxon>Asanoa</taxon>
    </lineage>
</organism>
<comment type="caution">
    <text evidence="1">The sequence shown here is derived from an EMBL/GenBank/DDBJ whole genome shotgun (WGS) entry which is preliminary data.</text>
</comment>
<gene>
    <name evidence="1" type="ORF">DFJ67_1176</name>
</gene>
<name>A0A3D9ZFD2_9ACTN</name>
<dbReference type="Proteomes" id="UP000256913">
    <property type="component" value="Unassembled WGS sequence"/>
</dbReference>
<accession>A0A3D9ZFD2</accession>
<dbReference type="RefSeq" id="WP_147315428.1">
    <property type="nucleotide sequence ID" value="NZ_BONB01000113.1"/>
</dbReference>
<dbReference type="OrthoDB" id="8450256at2"/>
<dbReference type="Pfam" id="PF20355">
    <property type="entry name" value="DUF6650"/>
    <property type="match status" value="1"/>
</dbReference>
<dbReference type="EMBL" id="QUMQ01000001">
    <property type="protein sequence ID" value="REF95224.1"/>
    <property type="molecule type" value="Genomic_DNA"/>
</dbReference>
<protein>
    <submittedName>
        <fullName evidence="1">Uncharacterized protein</fullName>
    </submittedName>
</protein>
<evidence type="ECO:0000313" key="2">
    <source>
        <dbReference type="Proteomes" id="UP000256913"/>
    </source>
</evidence>